<reference evidence="2" key="2">
    <citation type="submission" date="2022-10" db="EMBL/GenBank/DDBJ databases">
        <authorList>
            <consortium name="ENA_rothamsted_submissions"/>
            <consortium name="culmorum"/>
            <person name="King R."/>
        </authorList>
    </citation>
    <scope>NUCLEOTIDE SEQUENCE</scope>
</reference>
<evidence type="ECO:0000256" key="1">
    <source>
        <dbReference type="SAM" id="SignalP"/>
    </source>
</evidence>
<protein>
    <recommendedName>
        <fullName evidence="4">Pectinesterase inhibitor domain-containing protein</fullName>
    </recommendedName>
</protein>
<feature type="signal peptide" evidence="1">
    <location>
        <begin position="1"/>
        <end position="19"/>
    </location>
</feature>
<accession>A0A9N9S4D3</accession>
<evidence type="ECO:0000313" key="2">
    <source>
        <dbReference type="EMBL" id="CAG9811062.1"/>
    </source>
</evidence>
<organism evidence="2 3">
    <name type="scientific">Chironomus riparius</name>
    <dbReference type="NCBI Taxonomy" id="315576"/>
    <lineage>
        <taxon>Eukaryota</taxon>
        <taxon>Metazoa</taxon>
        <taxon>Ecdysozoa</taxon>
        <taxon>Arthropoda</taxon>
        <taxon>Hexapoda</taxon>
        <taxon>Insecta</taxon>
        <taxon>Pterygota</taxon>
        <taxon>Neoptera</taxon>
        <taxon>Endopterygota</taxon>
        <taxon>Diptera</taxon>
        <taxon>Nematocera</taxon>
        <taxon>Chironomoidea</taxon>
        <taxon>Chironomidae</taxon>
        <taxon>Chironominae</taxon>
        <taxon>Chironomus</taxon>
    </lineage>
</organism>
<sequence>MKIKEFLVIFVGFIGLSQSGGPGDHDCDPFISDLATIIDIYIGNITTATESAIDELLTLNSSFYELPSKDFDIRVTEIETLCLDNLLNSTSIVLNHAEVLTNSKDTDILDIFMKDTTTASYPLSCLIELITSVHDMLYDSMDEISFAAKEIKREHQVP</sequence>
<dbReference type="EMBL" id="OU895880">
    <property type="protein sequence ID" value="CAG9811062.1"/>
    <property type="molecule type" value="Genomic_DNA"/>
</dbReference>
<evidence type="ECO:0008006" key="4">
    <source>
        <dbReference type="Google" id="ProtNLM"/>
    </source>
</evidence>
<dbReference type="Proteomes" id="UP001153620">
    <property type="component" value="Chromosome 4"/>
</dbReference>
<dbReference type="AlphaFoldDB" id="A0A9N9S4D3"/>
<reference evidence="2" key="1">
    <citation type="submission" date="2022-01" db="EMBL/GenBank/DDBJ databases">
        <authorList>
            <person name="King R."/>
        </authorList>
    </citation>
    <scope>NUCLEOTIDE SEQUENCE</scope>
</reference>
<keyword evidence="3" id="KW-1185">Reference proteome</keyword>
<evidence type="ECO:0000313" key="3">
    <source>
        <dbReference type="Proteomes" id="UP001153620"/>
    </source>
</evidence>
<proteinExistence type="predicted"/>
<keyword evidence="1" id="KW-0732">Signal</keyword>
<gene>
    <name evidence="2" type="ORF">CHIRRI_LOCUS13871</name>
</gene>
<feature type="chain" id="PRO_5040311689" description="Pectinesterase inhibitor domain-containing protein" evidence="1">
    <location>
        <begin position="20"/>
        <end position="158"/>
    </location>
</feature>
<name>A0A9N9S4D3_9DIPT</name>